<keyword evidence="1" id="KW-0732">Signal</keyword>
<dbReference type="OrthoDB" id="361039at2759"/>
<feature type="non-terminal residue" evidence="2">
    <location>
        <position position="75"/>
    </location>
</feature>
<reference evidence="2" key="1">
    <citation type="submission" date="2021-06" db="EMBL/GenBank/DDBJ databases">
        <authorList>
            <person name="Kallberg Y."/>
            <person name="Tangrot J."/>
            <person name="Rosling A."/>
        </authorList>
    </citation>
    <scope>NUCLEOTIDE SEQUENCE</scope>
    <source>
        <strain evidence="2">UK204</strain>
    </source>
</reference>
<accession>A0A9N9BJZ6</accession>
<name>A0A9N9BJZ6_9GLOM</name>
<feature type="chain" id="PRO_5040311999" evidence="1">
    <location>
        <begin position="20"/>
        <end position="75"/>
    </location>
</feature>
<evidence type="ECO:0000313" key="3">
    <source>
        <dbReference type="Proteomes" id="UP000789570"/>
    </source>
</evidence>
<protein>
    <submittedName>
        <fullName evidence="2">12266_t:CDS:1</fullName>
    </submittedName>
</protein>
<keyword evidence="3" id="KW-1185">Reference proteome</keyword>
<dbReference type="AlphaFoldDB" id="A0A9N9BJZ6"/>
<organism evidence="2 3">
    <name type="scientific">Funneliformis caledonium</name>
    <dbReference type="NCBI Taxonomy" id="1117310"/>
    <lineage>
        <taxon>Eukaryota</taxon>
        <taxon>Fungi</taxon>
        <taxon>Fungi incertae sedis</taxon>
        <taxon>Mucoromycota</taxon>
        <taxon>Glomeromycotina</taxon>
        <taxon>Glomeromycetes</taxon>
        <taxon>Glomerales</taxon>
        <taxon>Glomeraceae</taxon>
        <taxon>Funneliformis</taxon>
    </lineage>
</organism>
<evidence type="ECO:0000313" key="2">
    <source>
        <dbReference type="EMBL" id="CAG8568423.1"/>
    </source>
</evidence>
<feature type="signal peptide" evidence="1">
    <location>
        <begin position="1"/>
        <end position="19"/>
    </location>
</feature>
<sequence>VFWTLLDILEWFFLDLTVDKLFVRIEPTGTMPKPLTTNNVGVTNLKDTVAAALVYYVTYGKDINNALRIHNVDSE</sequence>
<proteinExistence type="predicted"/>
<dbReference type="Proteomes" id="UP000789570">
    <property type="component" value="Unassembled WGS sequence"/>
</dbReference>
<gene>
    <name evidence="2" type="ORF">FCALED_LOCUS6970</name>
</gene>
<dbReference type="EMBL" id="CAJVPQ010001757">
    <property type="protein sequence ID" value="CAG8568423.1"/>
    <property type="molecule type" value="Genomic_DNA"/>
</dbReference>
<evidence type="ECO:0000256" key="1">
    <source>
        <dbReference type="SAM" id="SignalP"/>
    </source>
</evidence>
<comment type="caution">
    <text evidence="2">The sequence shown here is derived from an EMBL/GenBank/DDBJ whole genome shotgun (WGS) entry which is preliminary data.</text>
</comment>